<reference evidence="3" key="1">
    <citation type="journal article" date="2017" name="bioRxiv">
        <title>Conservation of a gene cluster reveals novel cercosporin biosynthetic mechanisms and extends production to the genus Colletotrichum.</title>
        <authorList>
            <person name="de Jonge R."/>
            <person name="Ebert M.K."/>
            <person name="Huitt-Roehl C.R."/>
            <person name="Pal P."/>
            <person name="Suttle J.C."/>
            <person name="Spanner R.E."/>
            <person name="Neubauer J.D."/>
            <person name="Jurick W.M.II."/>
            <person name="Stott K.A."/>
            <person name="Secor G.A."/>
            <person name="Thomma B.P.H.J."/>
            <person name="Van de Peer Y."/>
            <person name="Townsend C.A."/>
            <person name="Bolton M.D."/>
        </authorList>
    </citation>
    <scope>NUCLEOTIDE SEQUENCE [LARGE SCALE GENOMIC DNA]</scope>
    <source>
        <strain evidence="3">CBS538.71</strain>
    </source>
</reference>
<keyword evidence="3" id="KW-1185">Reference proteome</keyword>
<protein>
    <recommendedName>
        <fullName evidence="4">AA1-like domain-containing protein</fullName>
    </recommendedName>
</protein>
<comment type="caution">
    <text evidence="2">The sequence shown here is derived from an EMBL/GenBank/DDBJ whole genome shotgun (WGS) entry which is preliminary data.</text>
</comment>
<evidence type="ECO:0000256" key="1">
    <source>
        <dbReference type="SAM" id="SignalP"/>
    </source>
</evidence>
<organism evidence="2 3">
    <name type="scientific">Cercospora berteroae</name>
    <dbReference type="NCBI Taxonomy" id="357750"/>
    <lineage>
        <taxon>Eukaryota</taxon>
        <taxon>Fungi</taxon>
        <taxon>Dikarya</taxon>
        <taxon>Ascomycota</taxon>
        <taxon>Pezizomycotina</taxon>
        <taxon>Dothideomycetes</taxon>
        <taxon>Dothideomycetidae</taxon>
        <taxon>Mycosphaerellales</taxon>
        <taxon>Mycosphaerellaceae</taxon>
        <taxon>Cercospora</taxon>
    </lineage>
</organism>
<feature type="signal peptide" evidence="1">
    <location>
        <begin position="1"/>
        <end position="20"/>
    </location>
</feature>
<accession>A0A2S6CJR9</accession>
<gene>
    <name evidence="2" type="ORF">CBER1_10148</name>
</gene>
<evidence type="ECO:0008006" key="4">
    <source>
        <dbReference type="Google" id="ProtNLM"/>
    </source>
</evidence>
<dbReference type="OrthoDB" id="3630588at2759"/>
<feature type="chain" id="PRO_5015577753" description="AA1-like domain-containing protein" evidence="1">
    <location>
        <begin position="21"/>
        <end position="127"/>
    </location>
</feature>
<dbReference type="EMBL" id="PNEN01000321">
    <property type="protein sequence ID" value="PPJ59977.1"/>
    <property type="molecule type" value="Genomic_DNA"/>
</dbReference>
<name>A0A2S6CJR9_9PEZI</name>
<sequence>MHHLSYTIVASLSALTFVNAAPTLVARNDKTDPPLLTFWENGCNVDGKSNQITYSFSSEGSSYPGDCVATGLYNWQSTEIFQDEGSSYSIELFSGEGCNNPIVTATENGCYTQPEGQIVLSARASLK</sequence>
<dbReference type="Proteomes" id="UP000237631">
    <property type="component" value="Unassembled WGS sequence"/>
</dbReference>
<dbReference type="AlphaFoldDB" id="A0A2S6CJR9"/>
<evidence type="ECO:0000313" key="3">
    <source>
        <dbReference type="Proteomes" id="UP000237631"/>
    </source>
</evidence>
<keyword evidence="1" id="KW-0732">Signal</keyword>
<proteinExistence type="predicted"/>
<evidence type="ECO:0000313" key="2">
    <source>
        <dbReference type="EMBL" id="PPJ59977.1"/>
    </source>
</evidence>